<name>M0LAM3_9EURY</name>
<dbReference type="EMBL" id="AOMA01000179">
    <property type="protein sequence ID" value="EMA30173.1"/>
    <property type="molecule type" value="Genomic_DNA"/>
</dbReference>
<proteinExistence type="predicted"/>
<dbReference type="PATRIC" id="fig|1227454.3.peg.3436"/>
<organism evidence="1 2">
    <name type="scientific">Halobiforma nitratireducens JCM 10879</name>
    <dbReference type="NCBI Taxonomy" id="1227454"/>
    <lineage>
        <taxon>Archaea</taxon>
        <taxon>Methanobacteriati</taxon>
        <taxon>Methanobacteriota</taxon>
        <taxon>Stenosarchaea group</taxon>
        <taxon>Halobacteria</taxon>
        <taxon>Halobacteriales</taxon>
        <taxon>Natrialbaceae</taxon>
        <taxon>Halobiforma</taxon>
    </lineage>
</organism>
<evidence type="ECO:0000313" key="2">
    <source>
        <dbReference type="Proteomes" id="UP000011607"/>
    </source>
</evidence>
<dbReference type="Proteomes" id="UP000011607">
    <property type="component" value="Unassembled WGS sequence"/>
</dbReference>
<reference evidence="1 2" key="1">
    <citation type="journal article" date="2014" name="PLoS Genet.">
        <title>Phylogenetically driven sequencing of extremely halophilic archaea reveals strategies for static and dynamic osmo-response.</title>
        <authorList>
            <person name="Becker E.A."/>
            <person name="Seitzer P.M."/>
            <person name="Tritt A."/>
            <person name="Larsen D."/>
            <person name="Krusor M."/>
            <person name="Yao A.I."/>
            <person name="Wu D."/>
            <person name="Madern D."/>
            <person name="Eisen J.A."/>
            <person name="Darling A.E."/>
            <person name="Facciotti M.T."/>
        </authorList>
    </citation>
    <scope>NUCLEOTIDE SEQUENCE [LARGE SCALE GENOMIC DNA]</scope>
    <source>
        <strain evidence="1 2">JCM 10879</strain>
    </source>
</reference>
<dbReference type="RefSeq" id="WP_006674233.1">
    <property type="nucleotide sequence ID" value="NZ_AOMA01000179.1"/>
</dbReference>
<comment type="caution">
    <text evidence="1">The sequence shown here is derived from an EMBL/GenBank/DDBJ whole genome shotgun (WGS) entry which is preliminary data.</text>
</comment>
<evidence type="ECO:0000313" key="1">
    <source>
        <dbReference type="EMBL" id="EMA30173.1"/>
    </source>
</evidence>
<protein>
    <submittedName>
        <fullName evidence="1">Uncharacterized protein</fullName>
    </submittedName>
</protein>
<dbReference type="AlphaFoldDB" id="M0LAM3"/>
<sequence length="337" mass="37409">MTICPVCDTESEQSYRCSGCGKDLVGTEETEGREPIADGAYDYLVRISAPHNPEHFAQLIDSLEVGDKVVWNGRTEPFTVTGVPLEESSPDGIGRFEKRLIVENKERENGAEFRLWFKEGQDGDLSPFATELDTRCTVQRQIGDRGNDNGWGRSTDIESLGHVNPVESAERDQPREVATDGGQDVASIWQERLTEARFETAADLAPERLADRYDATTRDEIEQLTNEATRVAIGKGYSTLTLEDLDDAVGRLEESDPEVMTDGGQSVGSTEHEQRFAFWLEPDDYHRANSYDDGDINLELTEEQAVSLIDKLEDGLETIREQKAQNTGSDPNGGASR</sequence>
<accession>M0LAM3</accession>
<keyword evidence="2" id="KW-1185">Reference proteome</keyword>
<dbReference type="STRING" id="1227454.C446_16777"/>
<gene>
    <name evidence="1" type="ORF">C446_16777</name>
</gene>